<dbReference type="EMBL" id="VFSV01000040">
    <property type="protein sequence ID" value="TRD15539.1"/>
    <property type="molecule type" value="Genomic_DNA"/>
</dbReference>
<evidence type="ECO:0000259" key="2">
    <source>
        <dbReference type="Pfam" id="PF16261"/>
    </source>
</evidence>
<dbReference type="NCBIfam" id="TIGR03032">
    <property type="entry name" value="TIGR03032 family protein"/>
    <property type="match status" value="1"/>
</dbReference>
<dbReference type="AlphaFoldDB" id="A0A547PN35"/>
<proteinExistence type="predicted"/>
<evidence type="ECO:0000313" key="3">
    <source>
        <dbReference type="EMBL" id="TRD15539.1"/>
    </source>
</evidence>
<dbReference type="RefSeq" id="WP_142835787.1">
    <property type="nucleotide sequence ID" value="NZ_VFSV01000040.1"/>
</dbReference>
<accession>A0A547PN35</accession>
<protein>
    <submittedName>
        <fullName evidence="3">TIGR03032 family protein</fullName>
    </submittedName>
</protein>
<gene>
    <name evidence="3" type="ORF">FEV53_15980</name>
</gene>
<evidence type="ECO:0000256" key="1">
    <source>
        <dbReference type="SAM" id="MobiDB-lite"/>
    </source>
</evidence>
<feature type="domain" description="Conserved hypothetical protein CHP03032" evidence="2">
    <location>
        <begin position="32"/>
        <end position="346"/>
    </location>
</feature>
<reference evidence="3 4" key="1">
    <citation type="submission" date="2019-06" db="EMBL/GenBank/DDBJ databases">
        <title>Paenimaribius caenipelagi gen. nov., sp. nov., isolated from a tidal flat.</title>
        <authorList>
            <person name="Yoon J.-H."/>
        </authorList>
    </citation>
    <scope>NUCLEOTIDE SEQUENCE [LARGE SCALE GENOMIC DNA]</scope>
    <source>
        <strain evidence="3 4">JBTF-M29</strain>
    </source>
</reference>
<dbReference type="OrthoDB" id="238183at2"/>
<name>A0A547PN35_9RHOB</name>
<evidence type="ECO:0000313" key="4">
    <source>
        <dbReference type="Proteomes" id="UP000318590"/>
    </source>
</evidence>
<dbReference type="Pfam" id="PF16261">
    <property type="entry name" value="DUF4915"/>
    <property type="match status" value="1"/>
</dbReference>
<feature type="region of interest" description="Disordered" evidence="1">
    <location>
        <begin position="361"/>
        <end position="381"/>
    </location>
</feature>
<keyword evidence="4" id="KW-1185">Reference proteome</keyword>
<dbReference type="InterPro" id="IPR017481">
    <property type="entry name" value="CHP03032"/>
</dbReference>
<comment type="caution">
    <text evidence="3">The sequence shown here is derived from an EMBL/GenBank/DDBJ whole genome shotgun (WGS) entry which is preliminary data.</text>
</comment>
<dbReference type="Proteomes" id="UP000318590">
    <property type="component" value="Unassembled WGS sequence"/>
</dbReference>
<organism evidence="3 4">
    <name type="scientific">Palleronia caenipelagi</name>
    <dbReference type="NCBI Taxonomy" id="2489174"/>
    <lineage>
        <taxon>Bacteria</taxon>
        <taxon>Pseudomonadati</taxon>
        <taxon>Pseudomonadota</taxon>
        <taxon>Alphaproteobacteria</taxon>
        <taxon>Rhodobacterales</taxon>
        <taxon>Roseobacteraceae</taxon>
        <taxon>Palleronia</taxon>
    </lineage>
</organism>
<sequence length="381" mass="41922">MTSAASPVKFARPALAIGGQDADFAFEASRMMPGWLETQDVSLAFSTYEIGKLFLVGLGADGRLAFSERSFPRAMGLGTHANGFWASSLYQIWRFDNYLAPDARYKTHDALYVPSMAYTTGDVDTHDIHTQDALPLFVATRFNCLAEPVPGKSFRAVWRPPFIDRFAAEDRCHLNGLAMQNGAPRYVTCVSQSNIAEGWREHRRDGGVVMDVASDAVLAGGLSMPHSPRLYGEDLWILQSGTGELGRIDLATGRFDPVCFLPGFARGFAIVGDWAVIGVSLPRDSNKMFSGLALTERLARERAQPRCMIAIVNLKTGDLEHWLRIGGLIAEIYDVVALPGIRHPHLVGLQKDDIRFIINPEQGPAFSTPRPPSETFKPKDP</sequence>